<keyword evidence="3" id="KW-0479">Metal-binding</keyword>
<evidence type="ECO:0000256" key="2">
    <source>
        <dbReference type="ARBA" id="ARBA00022670"/>
    </source>
</evidence>
<sequence length="1088" mass="124260">MSSRNESSGGYTVVADAAAINKPLLDDRTYRLIKLNRNNLHVLAIHDPSTDKSAASLDVGVGSFADRKYKTSGLAHFCEHLLFMGTRKFPAENEYSSYLARHSGHSNAYTAAEHTNYYFEVDSMHLEGALDRFAQFFISPLFSQSCKDREIKAVDSENKKNLQSDTWRLYQLDKSTSNPHHPYNGFSTGNMQTLGEAPAAEGRDVREVLMKFWQEQYSSNIMSMVVLGRESLDELCGWAETYFDQIEDKQLSWPDYDGKVIYDQHQLGKCIRAKPIMDSHKLELSFMVPDDQESHWDSKPSGYFSHLLGHEGKGSISYRLNQQLGWVNELSSGNMKVCRGSSIFVVEMDLTPEGLKHWQEIVVQVFEYLAIVKQATLEEQLQIHQEVKTMSEINFKFRQKAGASSTVSKMSNGLYKFHDGGNIPSEYVLNSSVIRKFDENKIREFASYLVPENFRVTLASQTLDGLDHKEQWYGTEYSYGELDQELMKKLTNGLDGSNEHFHLPLVNDFLPENFTVYGKKAKDKSAVLKHPYLLVDEEKLQVWYKQDDQFEVPKGTVECLLHVPPMNAGCRSAVMSGILTDLVDDELNDAAYYASIVGLSFQIHAWRDGVVVKVSGYNDKLSVLMEKVLGKLLEFKPKRDRFEAIKSKITQDYKNFGYNVPYSQIGTHFLTFINEKTYTYGERLKELETITFENMDQWVNEAVWSEGVFAEVLVQGNFRVEDAEQFSTLFKEKLAHLDISTSTRALQSYRLPAGTRTRYTLPLEDAQNINSCIEYYIQISDIGHDRKLRVLTDLLGTIIHEPCFNQLRTKEQLGYVVFSGTRTTRTAVGFRILVQSERTSDYLEYRIEEFLRQFGKFVNTSLSPQDFESFKEALKSKKLTKLKNLSEEVSRFWNNITDGFYDFESKVKEVDVLESITLDEFQTFFKNYIDVEASDSRVARAIVHLQSQCPTTPSQEKLVHSAVINYLYKQGLHLGADTVDGLVEKYSDKLQELSHELVDALAAYVPSEQEEGQHEGNKIEDKDALEQELHQVLKRGLTEPVPSAYPTGEPVTLEEFKKNSSLGGLPVPVQPLSDFYYPSDQEDEHAHL</sequence>
<proteinExistence type="inferred from homology"/>
<feature type="domain" description="Peptidase M16 C-terminal" evidence="9">
    <location>
        <begin position="206"/>
        <end position="376"/>
    </location>
</feature>
<dbReference type="Pfam" id="PF05193">
    <property type="entry name" value="Peptidase_M16_C"/>
    <property type="match status" value="1"/>
</dbReference>
<accession>A0ABP0E9H1</accession>
<comment type="similarity">
    <text evidence="1">Belongs to the peptidase M16 family.</text>
</comment>
<feature type="domain" description="Peptidase M16 middle/third" evidence="10">
    <location>
        <begin position="395"/>
        <end position="686"/>
    </location>
</feature>
<dbReference type="SUPFAM" id="SSF63411">
    <property type="entry name" value="LuxS/MPP-like metallohydrolase"/>
    <property type="match status" value="4"/>
</dbReference>
<keyword evidence="5" id="KW-0862">Zinc</keyword>
<evidence type="ECO:0000313" key="12">
    <source>
        <dbReference type="EMBL" id="CAK7900716.1"/>
    </source>
</evidence>
<evidence type="ECO:0000256" key="6">
    <source>
        <dbReference type="ARBA" id="ARBA00023049"/>
    </source>
</evidence>
<evidence type="ECO:0000259" key="8">
    <source>
        <dbReference type="Pfam" id="PF00675"/>
    </source>
</evidence>
<protein>
    <submittedName>
        <fullName evidence="12">A-factor-processing enzyme</fullName>
    </submittedName>
</protein>
<evidence type="ECO:0000256" key="1">
    <source>
        <dbReference type="ARBA" id="ARBA00007261"/>
    </source>
</evidence>
<dbReference type="Pfam" id="PF16187">
    <property type="entry name" value="Peptidase_M16_M"/>
    <property type="match status" value="1"/>
</dbReference>
<keyword evidence="2" id="KW-0645">Protease</keyword>
<dbReference type="Gene3D" id="3.30.830.10">
    <property type="entry name" value="Metalloenzyme, LuxS/M16 peptidase-like"/>
    <property type="match status" value="4"/>
</dbReference>
<keyword evidence="6" id="KW-0482">Metalloprotease</keyword>
<evidence type="ECO:0000259" key="10">
    <source>
        <dbReference type="Pfam" id="PF16187"/>
    </source>
</evidence>
<dbReference type="InterPro" id="IPR011249">
    <property type="entry name" value="Metalloenz_LuxS/M16"/>
</dbReference>
<evidence type="ECO:0000256" key="7">
    <source>
        <dbReference type="SAM" id="MobiDB-lite"/>
    </source>
</evidence>
<dbReference type="PANTHER" id="PTHR43690:SF18">
    <property type="entry name" value="INSULIN-DEGRADING ENZYME-RELATED"/>
    <property type="match status" value="1"/>
</dbReference>
<evidence type="ECO:0000256" key="4">
    <source>
        <dbReference type="ARBA" id="ARBA00022801"/>
    </source>
</evidence>
<name>A0ABP0E9H1_9ASCO</name>
<keyword evidence="4" id="KW-0378">Hydrolase</keyword>
<feature type="domain" description="Coenzyme PQQ synthesis protein F-like C-terminal lobe" evidence="11">
    <location>
        <begin position="794"/>
        <end position="893"/>
    </location>
</feature>
<dbReference type="Proteomes" id="UP001497600">
    <property type="component" value="Chromosome C"/>
</dbReference>
<dbReference type="Pfam" id="PF00675">
    <property type="entry name" value="Peptidase_M16"/>
    <property type="match status" value="1"/>
</dbReference>
<dbReference type="EMBL" id="OZ004255">
    <property type="protein sequence ID" value="CAK7900716.1"/>
    <property type="molecule type" value="Genomic_DNA"/>
</dbReference>
<evidence type="ECO:0000259" key="11">
    <source>
        <dbReference type="Pfam" id="PF22456"/>
    </source>
</evidence>
<reference evidence="12 13" key="1">
    <citation type="submission" date="2024-01" db="EMBL/GenBank/DDBJ databases">
        <authorList>
            <consortium name="Genoscope - CEA"/>
            <person name="William W."/>
        </authorList>
    </citation>
    <scope>NUCLEOTIDE SEQUENCE [LARGE SCALE GENOMIC DNA]</scope>
    <source>
        <strain evidence="12 13">29B2s-10</strain>
    </source>
</reference>
<evidence type="ECO:0000256" key="3">
    <source>
        <dbReference type="ARBA" id="ARBA00022723"/>
    </source>
</evidence>
<gene>
    <name evidence="12" type="primary">STE23</name>
    <name evidence="12" type="ORF">CAAN4_C08614</name>
</gene>
<dbReference type="InterPro" id="IPR011765">
    <property type="entry name" value="Pept_M16_N"/>
</dbReference>
<evidence type="ECO:0000259" key="9">
    <source>
        <dbReference type="Pfam" id="PF05193"/>
    </source>
</evidence>
<feature type="region of interest" description="Disordered" evidence="7">
    <location>
        <begin position="1059"/>
        <end position="1088"/>
    </location>
</feature>
<organism evidence="12 13">
    <name type="scientific">[Candida] anglica</name>
    <dbReference type="NCBI Taxonomy" id="148631"/>
    <lineage>
        <taxon>Eukaryota</taxon>
        <taxon>Fungi</taxon>
        <taxon>Dikarya</taxon>
        <taxon>Ascomycota</taxon>
        <taxon>Saccharomycotina</taxon>
        <taxon>Pichiomycetes</taxon>
        <taxon>Debaryomycetaceae</taxon>
        <taxon>Kurtzmaniella</taxon>
    </lineage>
</organism>
<dbReference type="InterPro" id="IPR050626">
    <property type="entry name" value="Peptidase_M16"/>
</dbReference>
<dbReference type="PANTHER" id="PTHR43690">
    <property type="entry name" value="NARDILYSIN"/>
    <property type="match status" value="1"/>
</dbReference>
<keyword evidence="13" id="KW-1185">Reference proteome</keyword>
<evidence type="ECO:0000313" key="13">
    <source>
        <dbReference type="Proteomes" id="UP001497600"/>
    </source>
</evidence>
<evidence type="ECO:0000256" key="5">
    <source>
        <dbReference type="ARBA" id="ARBA00022833"/>
    </source>
</evidence>
<feature type="domain" description="Peptidase M16 N-terminal" evidence="8">
    <location>
        <begin position="42"/>
        <end position="179"/>
    </location>
</feature>
<dbReference type="InterPro" id="IPR007863">
    <property type="entry name" value="Peptidase_M16_C"/>
</dbReference>
<dbReference type="InterPro" id="IPR054734">
    <property type="entry name" value="PqqF-like_C_4"/>
</dbReference>
<dbReference type="InterPro" id="IPR032632">
    <property type="entry name" value="Peptidase_M16_M"/>
</dbReference>
<dbReference type="Pfam" id="PF22456">
    <property type="entry name" value="PqqF-like_C_4"/>
    <property type="match status" value="1"/>
</dbReference>